<sequence length="80" mass="9216">MEAAEDEVVLIDWVRELYARGRVSTTPEYYSLAPTPRKVQTIHHDIMVGIGRSDSHPQHLSSHHNLPTSRPTSQRIWEDI</sequence>
<dbReference type="Proteomes" id="UP000250321">
    <property type="component" value="Unassembled WGS sequence"/>
</dbReference>
<keyword evidence="3" id="KW-1185">Reference proteome</keyword>
<reference evidence="2 3" key="1">
    <citation type="submission" date="2018-02" db="EMBL/GenBank/DDBJ databases">
        <title>Draft genome of wild Prunus yedoensis var. nudiflora.</title>
        <authorList>
            <person name="Baek S."/>
            <person name="Kim J.-H."/>
            <person name="Choi K."/>
            <person name="Kim G.-B."/>
            <person name="Cho A."/>
            <person name="Jang H."/>
            <person name="Shin C.-H."/>
            <person name="Yu H.-J."/>
            <person name="Mun J.-H."/>
        </authorList>
    </citation>
    <scope>NUCLEOTIDE SEQUENCE [LARGE SCALE GENOMIC DNA]</scope>
    <source>
        <strain evidence="3">cv. Jeju island</strain>
        <tissue evidence="2">Leaf</tissue>
    </source>
</reference>
<protein>
    <submittedName>
        <fullName evidence="2">Uncharacterized protein</fullName>
    </submittedName>
</protein>
<dbReference type="AlphaFoldDB" id="A0A314XWI9"/>
<name>A0A314XWI9_PRUYE</name>
<evidence type="ECO:0000256" key="1">
    <source>
        <dbReference type="SAM" id="MobiDB-lite"/>
    </source>
</evidence>
<feature type="region of interest" description="Disordered" evidence="1">
    <location>
        <begin position="50"/>
        <end position="80"/>
    </location>
</feature>
<evidence type="ECO:0000313" key="3">
    <source>
        <dbReference type="Proteomes" id="UP000250321"/>
    </source>
</evidence>
<comment type="caution">
    <text evidence="2">The sequence shown here is derived from an EMBL/GenBank/DDBJ whole genome shotgun (WGS) entry which is preliminary data.</text>
</comment>
<proteinExistence type="predicted"/>
<feature type="compositionally biased region" description="Polar residues" evidence="1">
    <location>
        <begin position="58"/>
        <end position="80"/>
    </location>
</feature>
<accession>A0A314XWI9</accession>
<organism evidence="2 3">
    <name type="scientific">Prunus yedoensis var. nudiflora</name>
    <dbReference type="NCBI Taxonomy" id="2094558"/>
    <lineage>
        <taxon>Eukaryota</taxon>
        <taxon>Viridiplantae</taxon>
        <taxon>Streptophyta</taxon>
        <taxon>Embryophyta</taxon>
        <taxon>Tracheophyta</taxon>
        <taxon>Spermatophyta</taxon>
        <taxon>Magnoliopsida</taxon>
        <taxon>eudicotyledons</taxon>
        <taxon>Gunneridae</taxon>
        <taxon>Pentapetalae</taxon>
        <taxon>rosids</taxon>
        <taxon>fabids</taxon>
        <taxon>Rosales</taxon>
        <taxon>Rosaceae</taxon>
        <taxon>Amygdaloideae</taxon>
        <taxon>Amygdaleae</taxon>
        <taxon>Prunus</taxon>
    </lineage>
</organism>
<evidence type="ECO:0000313" key="2">
    <source>
        <dbReference type="EMBL" id="PQP96988.1"/>
    </source>
</evidence>
<dbReference type="EMBL" id="PJQY01002034">
    <property type="protein sequence ID" value="PQP96988.1"/>
    <property type="molecule type" value="Genomic_DNA"/>
</dbReference>
<gene>
    <name evidence="2" type="ORF">Pyn_09044</name>
</gene>